<dbReference type="GO" id="GO:0002116">
    <property type="term" value="C:semaphorin receptor complex"/>
    <property type="evidence" value="ECO:0007669"/>
    <property type="project" value="TreeGrafter"/>
</dbReference>
<dbReference type="EMBL" id="JAFBMS010000237">
    <property type="protein sequence ID" value="KAG9332696.1"/>
    <property type="molecule type" value="Genomic_DNA"/>
</dbReference>
<protein>
    <recommendedName>
        <fullName evidence="2">IPT/TIG domain-containing protein</fullName>
    </recommendedName>
</protein>
<feature type="region of interest" description="Disordered" evidence="1">
    <location>
        <begin position="1"/>
        <end position="21"/>
    </location>
</feature>
<dbReference type="Proteomes" id="UP000824540">
    <property type="component" value="Unassembled WGS sequence"/>
</dbReference>
<sequence length="255" mass="27426">MGGGSRTGEARPGSLLQLEHNRRVTHPPGLYSALKRHADELPLFEGMAIFFKRRAEAFQVQCVTQTQRIMPSSKTAQPAGVVPTTLSPKSHPCAPRLSHSLCLAFSLWLSVLEVTPVAGPPEGGTRVTIHGMNLGLAFSELVGNVEVAGVQCAPQEDGYIIAEHAHLSDGVRKRYATAKSCTSPTFGEPTLCTQALPQVITMLAVICLLFTPEVEVKRAELNPAFTILSHPWAAAALLLQAAQPAPERHKPHIPN</sequence>
<dbReference type="PANTHER" id="PTHR22625:SF37">
    <property type="entry name" value="PLEXIN-A2"/>
    <property type="match status" value="1"/>
</dbReference>
<dbReference type="InterPro" id="IPR031148">
    <property type="entry name" value="Plexin"/>
</dbReference>
<dbReference type="OrthoDB" id="8948451at2759"/>
<reference evidence="3" key="1">
    <citation type="thesis" date="2021" institute="BYU ScholarsArchive" country="Provo, UT, USA">
        <title>Applications of and Algorithms for Genome Assembly and Genomic Analyses with an Emphasis on Marine Teleosts.</title>
        <authorList>
            <person name="Pickett B.D."/>
        </authorList>
    </citation>
    <scope>NUCLEOTIDE SEQUENCE</scope>
    <source>
        <strain evidence="3">HI-2016</strain>
    </source>
</reference>
<dbReference type="SUPFAM" id="SSF81296">
    <property type="entry name" value="E set domains"/>
    <property type="match status" value="1"/>
</dbReference>
<dbReference type="AlphaFoldDB" id="A0A8T2MYN0"/>
<organism evidence="3 4">
    <name type="scientific">Albula glossodonta</name>
    <name type="common">roundjaw bonefish</name>
    <dbReference type="NCBI Taxonomy" id="121402"/>
    <lineage>
        <taxon>Eukaryota</taxon>
        <taxon>Metazoa</taxon>
        <taxon>Chordata</taxon>
        <taxon>Craniata</taxon>
        <taxon>Vertebrata</taxon>
        <taxon>Euteleostomi</taxon>
        <taxon>Actinopterygii</taxon>
        <taxon>Neopterygii</taxon>
        <taxon>Teleostei</taxon>
        <taxon>Albuliformes</taxon>
        <taxon>Albulidae</taxon>
        <taxon>Albula</taxon>
    </lineage>
</organism>
<keyword evidence="4" id="KW-1185">Reference proteome</keyword>
<evidence type="ECO:0000256" key="1">
    <source>
        <dbReference type="SAM" id="MobiDB-lite"/>
    </source>
</evidence>
<evidence type="ECO:0000313" key="4">
    <source>
        <dbReference type="Proteomes" id="UP000824540"/>
    </source>
</evidence>
<dbReference type="PANTHER" id="PTHR22625">
    <property type="entry name" value="PLEXIN"/>
    <property type="match status" value="1"/>
</dbReference>
<proteinExistence type="predicted"/>
<dbReference type="InterPro" id="IPR002909">
    <property type="entry name" value="IPT_dom"/>
</dbReference>
<gene>
    <name evidence="3" type="ORF">JZ751_014794</name>
</gene>
<accession>A0A8T2MYN0</accession>
<dbReference type="GO" id="GO:0007399">
    <property type="term" value="P:nervous system development"/>
    <property type="evidence" value="ECO:0007669"/>
    <property type="project" value="UniProtKB-ARBA"/>
</dbReference>
<dbReference type="InterPro" id="IPR014756">
    <property type="entry name" value="Ig_E-set"/>
</dbReference>
<dbReference type="InterPro" id="IPR013783">
    <property type="entry name" value="Ig-like_fold"/>
</dbReference>
<feature type="domain" description="IPT/TIG" evidence="2">
    <location>
        <begin position="111"/>
        <end position="154"/>
    </location>
</feature>
<dbReference type="GO" id="GO:0005886">
    <property type="term" value="C:plasma membrane"/>
    <property type="evidence" value="ECO:0007669"/>
    <property type="project" value="TreeGrafter"/>
</dbReference>
<dbReference type="GO" id="GO:0030334">
    <property type="term" value="P:regulation of cell migration"/>
    <property type="evidence" value="ECO:0007669"/>
    <property type="project" value="TreeGrafter"/>
</dbReference>
<name>A0A8T2MYN0_9TELE</name>
<dbReference type="Gene3D" id="2.60.40.10">
    <property type="entry name" value="Immunoglobulins"/>
    <property type="match status" value="1"/>
</dbReference>
<dbReference type="Pfam" id="PF01833">
    <property type="entry name" value="TIG"/>
    <property type="match status" value="1"/>
</dbReference>
<comment type="caution">
    <text evidence="3">The sequence shown here is derived from an EMBL/GenBank/DDBJ whole genome shotgun (WGS) entry which is preliminary data.</text>
</comment>
<dbReference type="GO" id="GO:0017154">
    <property type="term" value="F:semaphorin receptor activity"/>
    <property type="evidence" value="ECO:0007669"/>
    <property type="project" value="InterPro"/>
</dbReference>
<evidence type="ECO:0000259" key="2">
    <source>
        <dbReference type="Pfam" id="PF01833"/>
    </source>
</evidence>
<evidence type="ECO:0000313" key="3">
    <source>
        <dbReference type="EMBL" id="KAG9332696.1"/>
    </source>
</evidence>